<feature type="region of interest" description="Disordered" evidence="1">
    <location>
        <begin position="1"/>
        <end position="31"/>
    </location>
</feature>
<keyword evidence="2" id="KW-1185">Reference proteome</keyword>
<dbReference type="Proteomes" id="UP000694865">
    <property type="component" value="Unplaced"/>
</dbReference>
<protein>
    <submittedName>
        <fullName evidence="3">Uncharacterized protein LOC100377107</fullName>
    </submittedName>
</protein>
<dbReference type="GeneID" id="100377107"/>
<reference evidence="3" key="1">
    <citation type="submission" date="2025-08" db="UniProtKB">
        <authorList>
            <consortium name="RefSeq"/>
        </authorList>
    </citation>
    <scope>IDENTIFICATION</scope>
    <source>
        <tissue evidence="3">Testes</tissue>
    </source>
</reference>
<evidence type="ECO:0000313" key="3">
    <source>
        <dbReference type="RefSeq" id="XP_002731425.1"/>
    </source>
</evidence>
<evidence type="ECO:0000256" key="1">
    <source>
        <dbReference type="SAM" id="MobiDB-lite"/>
    </source>
</evidence>
<evidence type="ECO:0000313" key="2">
    <source>
        <dbReference type="Proteomes" id="UP000694865"/>
    </source>
</evidence>
<dbReference type="RefSeq" id="XP_002731425.1">
    <property type="nucleotide sequence ID" value="XM_002731379.1"/>
</dbReference>
<name>A0ABM0GJU4_SACKO</name>
<proteinExistence type="predicted"/>
<gene>
    <name evidence="3" type="primary">LOC100377107</name>
</gene>
<sequence>MVRQSKRVLFNGHSSPTKTTPEKPAKKNSRTYDGLEVLKPVRRGPKPWTKDEENALVEYISLSKLEFEFDEWPYMKGSSKYWCDAAVSVNKVGFGRTEHSFITVLNNHHIINRPTNYIQLSVDAMKTL</sequence>
<organism evidence="2 3">
    <name type="scientific">Saccoglossus kowalevskii</name>
    <name type="common">Acorn worm</name>
    <dbReference type="NCBI Taxonomy" id="10224"/>
    <lineage>
        <taxon>Eukaryota</taxon>
        <taxon>Metazoa</taxon>
        <taxon>Hemichordata</taxon>
        <taxon>Enteropneusta</taxon>
        <taxon>Harrimaniidae</taxon>
        <taxon>Saccoglossus</taxon>
    </lineage>
</organism>
<accession>A0ABM0GJU4</accession>